<protein>
    <submittedName>
        <fullName evidence="1">Uncharacterized protein</fullName>
    </submittedName>
</protein>
<dbReference type="EMBL" id="AHMT02000017">
    <property type="protein sequence ID" value="EQA63496.1"/>
    <property type="molecule type" value="Genomic_DNA"/>
</dbReference>
<reference evidence="1" key="1">
    <citation type="submission" date="2013-05" db="EMBL/GenBank/DDBJ databases">
        <authorList>
            <person name="Harkins D.M."/>
            <person name="Durkin A.S."/>
            <person name="Brinkac L.M."/>
            <person name="Haft D.H."/>
            <person name="Selengut J.D."/>
            <person name="Sanka R."/>
            <person name="DePew J."/>
            <person name="Purushe J."/>
            <person name="Hartskeerl R.A."/>
            <person name="Ahmed A."/>
            <person name="van der Linden H."/>
            <person name="Goris M.G.A."/>
            <person name="Vinetz J.M."/>
            <person name="Sutton G.G."/>
            <person name="Nierman W.C."/>
            <person name="Fouts D.E."/>
        </authorList>
    </citation>
    <scope>NUCLEOTIDE SEQUENCE [LARGE SCALE GENOMIC DNA]</scope>
    <source>
        <strain evidence="1">L 60</strain>
    </source>
</reference>
<proteinExistence type="predicted"/>
<evidence type="ECO:0000313" key="1">
    <source>
        <dbReference type="EMBL" id="EQA63496.1"/>
    </source>
</evidence>
<dbReference type="AlphaFoldDB" id="V6I130"/>
<accession>V6I130</accession>
<organism evidence="1 2">
    <name type="scientific">Leptospira alexanderi serovar Manhao 3 str. L 60</name>
    <dbReference type="NCBI Taxonomy" id="1049759"/>
    <lineage>
        <taxon>Bacteria</taxon>
        <taxon>Pseudomonadati</taxon>
        <taxon>Spirochaetota</taxon>
        <taxon>Spirochaetia</taxon>
        <taxon>Leptospirales</taxon>
        <taxon>Leptospiraceae</taxon>
        <taxon>Leptospira</taxon>
    </lineage>
</organism>
<name>V6I130_9LEPT</name>
<dbReference type="Proteomes" id="UP000018747">
    <property type="component" value="Unassembled WGS sequence"/>
</dbReference>
<gene>
    <name evidence="1" type="ORF">LEP1GSC062_2533</name>
</gene>
<keyword evidence="2" id="KW-1185">Reference proteome</keyword>
<sequence length="61" mass="7245">MKKNFFGGNSESINLFQFTKIRGGRTLSVVVLWILKYIRRNKKADLKDRLFGFSKMNRFID</sequence>
<comment type="caution">
    <text evidence="1">The sequence shown here is derived from an EMBL/GenBank/DDBJ whole genome shotgun (WGS) entry which is preliminary data.</text>
</comment>
<evidence type="ECO:0000313" key="2">
    <source>
        <dbReference type="Proteomes" id="UP000018747"/>
    </source>
</evidence>